<evidence type="ECO:0000313" key="2">
    <source>
        <dbReference type="Proteomes" id="UP000799772"/>
    </source>
</evidence>
<reference evidence="1" key="1">
    <citation type="journal article" date="2020" name="Stud. Mycol.">
        <title>101 Dothideomycetes genomes: a test case for predicting lifestyles and emergence of pathogens.</title>
        <authorList>
            <person name="Haridas S."/>
            <person name="Albert R."/>
            <person name="Binder M."/>
            <person name="Bloem J."/>
            <person name="Labutti K."/>
            <person name="Salamov A."/>
            <person name="Andreopoulos B."/>
            <person name="Baker S."/>
            <person name="Barry K."/>
            <person name="Bills G."/>
            <person name="Bluhm B."/>
            <person name="Cannon C."/>
            <person name="Castanera R."/>
            <person name="Culley D."/>
            <person name="Daum C."/>
            <person name="Ezra D."/>
            <person name="Gonzalez J."/>
            <person name="Henrissat B."/>
            <person name="Kuo A."/>
            <person name="Liang C."/>
            <person name="Lipzen A."/>
            <person name="Lutzoni F."/>
            <person name="Magnuson J."/>
            <person name="Mondo S."/>
            <person name="Nolan M."/>
            <person name="Ohm R."/>
            <person name="Pangilinan J."/>
            <person name="Park H.-J."/>
            <person name="Ramirez L."/>
            <person name="Alfaro M."/>
            <person name="Sun H."/>
            <person name="Tritt A."/>
            <person name="Yoshinaga Y."/>
            <person name="Zwiers L.-H."/>
            <person name="Turgeon B."/>
            <person name="Goodwin S."/>
            <person name="Spatafora J."/>
            <person name="Crous P."/>
            <person name="Grigoriev I."/>
        </authorList>
    </citation>
    <scope>NUCLEOTIDE SEQUENCE</scope>
    <source>
        <strain evidence="1">CBS 133067</strain>
    </source>
</reference>
<accession>A0A9P4M2F4</accession>
<evidence type="ECO:0000313" key="1">
    <source>
        <dbReference type="EMBL" id="KAF2094588.1"/>
    </source>
</evidence>
<keyword evidence="2" id="KW-1185">Reference proteome</keyword>
<comment type="caution">
    <text evidence="1">The sequence shown here is derived from an EMBL/GenBank/DDBJ whole genome shotgun (WGS) entry which is preliminary data.</text>
</comment>
<dbReference type="AlphaFoldDB" id="A0A9P4M2F4"/>
<name>A0A9P4M2F4_9PEZI</name>
<protein>
    <submittedName>
        <fullName evidence="1">Uncharacterized protein</fullName>
    </submittedName>
</protein>
<organism evidence="1 2">
    <name type="scientific">Rhizodiscina lignyota</name>
    <dbReference type="NCBI Taxonomy" id="1504668"/>
    <lineage>
        <taxon>Eukaryota</taxon>
        <taxon>Fungi</taxon>
        <taxon>Dikarya</taxon>
        <taxon>Ascomycota</taxon>
        <taxon>Pezizomycotina</taxon>
        <taxon>Dothideomycetes</taxon>
        <taxon>Pleosporomycetidae</taxon>
        <taxon>Aulographales</taxon>
        <taxon>Rhizodiscinaceae</taxon>
        <taxon>Rhizodiscina</taxon>
    </lineage>
</organism>
<gene>
    <name evidence="1" type="ORF">NA57DRAFT_60614</name>
</gene>
<dbReference type="Proteomes" id="UP000799772">
    <property type="component" value="Unassembled WGS sequence"/>
</dbReference>
<proteinExistence type="predicted"/>
<sequence>MGFERVTLAKGRSARPWIARSPAYLSIERASHVRGPCPAHGWEVEVKLAPALHAPGRRDAGCCPLTFQEALPSASFRERACFDERLATEGQQLSPWLIRPHASLVCRECVERKHPPIHALSNSTPSPEIKADELHSCRIGSVRSGDAAVAPRPVTCLLRWLFAVRPRGQCCPNNSPSSSKRPRGRKAKLRAALARNAWSWTARIGDARETRQVPVHREIEGIARSRSSAQGYPPV</sequence>
<dbReference type="EMBL" id="ML978134">
    <property type="protein sequence ID" value="KAF2094588.1"/>
    <property type="molecule type" value="Genomic_DNA"/>
</dbReference>